<comment type="caution">
    <text evidence="1">The sequence shown here is derived from an EMBL/GenBank/DDBJ whole genome shotgun (WGS) entry which is preliminary data.</text>
</comment>
<proteinExistence type="predicted"/>
<dbReference type="EMBL" id="CAJVPJ010003511">
    <property type="protein sequence ID" value="CAG8640961.1"/>
    <property type="molecule type" value="Genomic_DNA"/>
</dbReference>
<sequence length="379" mass="42619">MADPTDAICTELIKPFDTVPNFAREIQSLIKTPLIRKLPVAPYLFRKIHDEVYFIEISDGELQITITSALQEMIGNFVGAGGSEDTLHWPLDSMNTVLLETIKRSLGVLFVLGEEKADSLKDAEDDLWSKFGKINPLLFGGIKFMISYAGSGPHIRFFAIDGSMEKLSDPLLPISETLDMRTFHDRINVICTIIYISRLIMTVKNSLPNITYPLGKTVKMGSSSIYYCVDHVRKTVAIQDLPYFADPDVHISFLQRMYAHAKGHSGLAQWPNIVYVPPSIYSNKTDGEYVLIDFEHGGPADGNNEEGVSDDVWLKGWDCRTLDDGHYTEKSELYQLGKLLENRFGSFVESGDGNDFVNRLKEKQLSATEALQHPWVRDS</sequence>
<dbReference type="Proteomes" id="UP000789572">
    <property type="component" value="Unassembled WGS sequence"/>
</dbReference>
<organism evidence="1 2">
    <name type="scientific">Paraglomus occultum</name>
    <dbReference type="NCBI Taxonomy" id="144539"/>
    <lineage>
        <taxon>Eukaryota</taxon>
        <taxon>Fungi</taxon>
        <taxon>Fungi incertae sedis</taxon>
        <taxon>Mucoromycota</taxon>
        <taxon>Glomeromycotina</taxon>
        <taxon>Glomeromycetes</taxon>
        <taxon>Paraglomerales</taxon>
        <taxon>Paraglomeraceae</taxon>
        <taxon>Paraglomus</taxon>
    </lineage>
</organism>
<dbReference type="AlphaFoldDB" id="A0A9N9DMB3"/>
<protein>
    <submittedName>
        <fullName evidence="1">147_t:CDS:1</fullName>
    </submittedName>
</protein>
<gene>
    <name evidence="1" type="ORF">POCULU_LOCUS9417</name>
</gene>
<accession>A0A9N9DMB3</accession>
<dbReference type="OrthoDB" id="1932902at2759"/>
<name>A0A9N9DMB3_9GLOM</name>
<evidence type="ECO:0000313" key="2">
    <source>
        <dbReference type="Proteomes" id="UP000789572"/>
    </source>
</evidence>
<reference evidence="1" key="1">
    <citation type="submission" date="2021-06" db="EMBL/GenBank/DDBJ databases">
        <authorList>
            <person name="Kallberg Y."/>
            <person name="Tangrot J."/>
            <person name="Rosling A."/>
        </authorList>
    </citation>
    <scope>NUCLEOTIDE SEQUENCE</scope>
    <source>
        <strain evidence="1">IA702</strain>
    </source>
</reference>
<keyword evidence="2" id="KW-1185">Reference proteome</keyword>
<evidence type="ECO:0000313" key="1">
    <source>
        <dbReference type="EMBL" id="CAG8640961.1"/>
    </source>
</evidence>